<dbReference type="Pfam" id="PF00550">
    <property type="entry name" value="PP-binding"/>
    <property type="match status" value="1"/>
</dbReference>
<evidence type="ECO:0000256" key="7">
    <source>
        <dbReference type="ARBA" id="ARBA00022598"/>
    </source>
</evidence>
<feature type="compositionally biased region" description="Pro residues" evidence="9">
    <location>
        <begin position="1105"/>
        <end position="1121"/>
    </location>
</feature>
<dbReference type="GO" id="GO:0016874">
    <property type="term" value="F:ligase activity"/>
    <property type="evidence" value="ECO:0007669"/>
    <property type="project" value="UniProtKB-KW"/>
</dbReference>
<dbReference type="PROSITE" id="PS50075">
    <property type="entry name" value="CARRIER"/>
    <property type="match status" value="1"/>
</dbReference>
<dbReference type="InterPro" id="IPR020845">
    <property type="entry name" value="AMP-binding_CS"/>
</dbReference>
<dbReference type="Pfam" id="PF00668">
    <property type="entry name" value="Condensation"/>
    <property type="match status" value="1"/>
</dbReference>
<dbReference type="GO" id="GO:0043041">
    <property type="term" value="P:amino acid activation for nonribosomal peptide biosynthetic process"/>
    <property type="evidence" value="ECO:0007669"/>
    <property type="project" value="TreeGrafter"/>
</dbReference>
<evidence type="ECO:0000256" key="2">
    <source>
        <dbReference type="ARBA" id="ARBA00005102"/>
    </source>
</evidence>
<comment type="pathway">
    <text evidence="2">Siderophore biosynthesis; mycobactin biosynthesis.</text>
</comment>
<dbReference type="GO" id="GO:0044550">
    <property type="term" value="P:secondary metabolite biosynthetic process"/>
    <property type="evidence" value="ECO:0007669"/>
    <property type="project" value="TreeGrafter"/>
</dbReference>
<keyword evidence="7" id="KW-0436">Ligase</keyword>
<comment type="caution">
    <text evidence="11">The sequence shown here is derived from an EMBL/GenBank/DDBJ whole genome shotgun (WGS) entry which is preliminary data.</text>
</comment>
<comment type="cofactor">
    <cofactor evidence="1">
        <name>pantetheine 4'-phosphate</name>
        <dbReference type="ChEBI" id="CHEBI:47942"/>
    </cofactor>
</comment>
<dbReference type="Gene3D" id="3.30.559.30">
    <property type="entry name" value="Nonribosomal peptide synthetase, condensation domain"/>
    <property type="match status" value="1"/>
</dbReference>
<dbReference type="EMBL" id="JACHGN010000006">
    <property type="protein sequence ID" value="MBB5133706.1"/>
    <property type="molecule type" value="Genomic_DNA"/>
</dbReference>
<dbReference type="SMART" id="SM00823">
    <property type="entry name" value="PKS_PP"/>
    <property type="match status" value="1"/>
</dbReference>
<evidence type="ECO:0000256" key="6">
    <source>
        <dbReference type="ARBA" id="ARBA00022553"/>
    </source>
</evidence>
<dbReference type="Gene3D" id="3.30.559.10">
    <property type="entry name" value="Chloramphenicol acetyltransferase-like domain"/>
    <property type="match status" value="1"/>
</dbReference>
<dbReference type="InterPro" id="IPR042099">
    <property type="entry name" value="ANL_N_sf"/>
</dbReference>
<dbReference type="GO" id="GO:0031177">
    <property type="term" value="F:phosphopantetheine binding"/>
    <property type="evidence" value="ECO:0007669"/>
    <property type="project" value="InterPro"/>
</dbReference>
<proteinExistence type="inferred from homology"/>
<dbReference type="InterPro" id="IPR020806">
    <property type="entry name" value="PKS_PP-bd"/>
</dbReference>
<name>A0A840P595_9ACTN</name>
<dbReference type="NCBIfam" id="TIGR01733">
    <property type="entry name" value="AA-adenyl-dom"/>
    <property type="match status" value="1"/>
</dbReference>
<dbReference type="FunFam" id="3.30.559.10:FF:000023">
    <property type="entry name" value="Non-ribosomal peptide synthetase"/>
    <property type="match status" value="1"/>
</dbReference>
<dbReference type="InterPro" id="IPR000873">
    <property type="entry name" value="AMP-dep_synth/lig_dom"/>
</dbReference>
<evidence type="ECO:0000256" key="3">
    <source>
        <dbReference type="ARBA" id="ARBA00007380"/>
    </source>
</evidence>
<dbReference type="RefSeq" id="WP_185050638.1">
    <property type="nucleotide sequence ID" value="NZ_BAABIX010000001.1"/>
</dbReference>
<dbReference type="Gene3D" id="3.30.300.30">
    <property type="match status" value="1"/>
</dbReference>
<evidence type="ECO:0000256" key="9">
    <source>
        <dbReference type="SAM" id="MobiDB-lite"/>
    </source>
</evidence>
<dbReference type="PROSITE" id="PS00012">
    <property type="entry name" value="PHOSPHOPANTETHEINE"/>
    <property type="match status" value="1"/>
</dbReference>
<dbReference type="Pfam" id="PF00501">
    <property type="entry name" value="AMP-binding"/>
    <property type="match status" value="1"/>
</dbReference>
<evidence type="ECO:0000259" key="10">
    <source>
        <dbReference type="PROSITE" id="PS50075"/>
    </source>
</evidence>
<evidence type="ECO:0000313" key="12">
    <source>
        <dbReference type="Proteomes" id="UP000578449"/>
    </source>
</evidence>
<dbReference type="Gene3D" id="3.40.50.12780">
    <property type="entry name" value="N-terminal domain of ligase-like"/>
    <property type="match status" value="1"/>
</dbReference>
<dbReference type="FunFam" id="3.30.559.30:FF:000006">
    <property type="entry name" value="Yersiniabactin polyketide/non-ribosomal peptide synthetase"/>
    <property type="match status" value="1"/>
</dbReference>
<sequence>MSAPDPRHEPFPLTDTQRAYLLGRGDVFELGNVTTHAYFEFEGDLDVGRFATAWRLLVERHDMLRAVIDPATLTQRVLPDTPPFTPDLIDLRDRDEEERERALAALRERLSHAVRPPDAWPLFQVTVARLRDDLVRVFIGFDGLVCDFASWHVLSGELSLLYQDPRAPLPELTTSFREYVLAQAAREESEDRRRAEEYWRKRVAELPPAPRLPLAADPAAVTVPRFVRHEACLGRAEWDALKQRARAAGLTPSALLLAVFAEVLAAWSEDARFTVNVPRMNREPLHPQVDRLVGEFASFSLVEVDNRARDTFTDRAARIQRRLWEDLSHPEVSGPWMLRELARVRGGMEHARMPVVLTSTLAWADPEGTALDRLWTQVYGVSQTPQVYLDVQLDERQGELAYNWDVVEELFPPGMPRAMFQSFELLLDRLGRDEAAWTTTDLDVLPAEQRARRTAARGRTRALPEAPAHAAFVERAARRPDHPAVITTTRTLGYGELLREAARVGAAVAARGAGPDTVVAILIDKGWQQAVAVYGALLGGAAYLPLDPAQPAARIRELLERTGVRTVLTRTGVPLPPLPEGVAAIAVDGELPEAAPPGPDGLPQRPGDLLYVLFTSGSTGTPKGVMTEHRAMVNALRETAETFAVGPQDVILGLTALHHDMSAFDLLGVLGAGGTLVLPDADAVRDPAHWIRLMRDHGVTLWNSVPAMLEMLLDHPEAAGALETVRLAFTGGDWIPLETARTLAGLAPHTRLVSVGGPTETTLWNIWHPVDRIDPAWTSIPYGRPIANTVYHLLDERLRDRPDGVTGEMYVSGAGLARGYWGDPERTAAAFVTHPATGERLYRTGDLGRYLPDGDLEFAGRADLQVKVRGQRIEPGEVEAALAAHPGVDRAVVTGVPIPGRKGHRALAAHLRPVSRESAPAAEELRAFLGERLPEHMIPASFVWVDAFPLTPNGKVDRAALAATAAATTTVTTTVTATAPDAGEVPGARELPPLERLLAEEWARELGLDRVGPGDDFFALGGDSLLGARILTRLRAIFEGERLTATSLFGTLTVTGMAAAMRRQESAPGRLDLVARLYLEVAALTDAQVSAALGAAVPGTTAPGTTPPDTAPPESTPPESTPPESTAPHHPAPSEDRS</sequence>
<dbReference type="Gene3D" id="1.10.1200.10">
    <property type="entry name" value="ACP-like"/>
    <property type="match status" value="1"/>
</dbReference>
<keyword evidence="6" id="KW-0597">Phosphoprotein</keyword>
<evidence type="ECO:0000256" key="5">
    <source>
        <dbReference type="ARBA" id="ARBA00022450"/>
    </source>
</evidence>
<evidence type="ECO:0000256" key="4">
    <source>
        <dbReference type="ARBA" id="ARBA00016743"/>
    </source>
</evidence>
<reference evidence="11 12" key="1">
    <citation type="submission" date="2020-08" db="EMBL/GenBank/DDBJ databases">
        <title>Genomic Encyclopedia of Type Strains, Phase IV (KMG-IV): sequencing the most valuable type-strain genomes for metagenomic binning, comparative biology and taxonomic classification.</title>
        <authorList>
            <person name="Goeker M."/>
        </authorList>
    </citation>
    <scope>NUCLEOTIDE SEQUENCE [LARGE SCALE GENOMIC DNA]</scope>
    <source>
        <strain evidence="11 12">DSM 45615</strain>
    </source>
</reference>
<dbReference type="SUPFAM" id="SSF56801">
    <property type="entry name" value="Acetyl-CoA synthetase-like"/>
    <property type="match status" value="1"/>
</dbReference>
<dbReference type="InterPro" id="IPR006162">
    <property type="entry name" value="Ppantetheine_attach_site"/>
</dbReference>
<dbReference type="SUPFAM" id="SSF52777">
    <property type="entry name" value="CoA-dependent acyltransferases"/>
    <property type="match status" value="2"/>
</dbReference>
<protein>
    <recommendedName>
        <fullName evidence="4">Phenyloxazoline synthase MbtB</fullName>
    </recommendedName>
    <alternativeName>
        <fullName evidence="8">Mycobactin synthetase protein B</fullName>
    </alternativeName>
</protein>
<comment type="similarity">
    <text evidence="3">Belongs to the ATP-dependent AMP-binding enzyme family. MbtB subfamily.</text>
</comment>
<dbReference type="AlphaFoldDB" id="A0A840P595"/>
<gene>
    <name evidence="11" type="ORF">HNP84_003432</name>
</gene>
<dbReference type="InterPro" id="IPR036736">
    <property type="entry name" value="ACP-like_sf"/>
</dbReference>
<keyword evidence="12" id="KW-1185">Reference proteome</keyword>
<evidence type="ECO:0000256" key="1">
    <source>
        <dbReference type="ARBA" id="ARBA00001957"/>
    </source>
</evidence>
<dbReference type="PANTHER" id="PTHR45527">
    <property type="entry name" value="NONRIBOSOMAL PEPTIDE SYNTHETASE"/>
    <property type="match status" value="1"/>
</dbReference>
<dbReference type="InterPro" id="IPR057737">
    <property type="entry name" value="Condensation_MtbB-like"/>
</dbReference>
<evidence type="ECO:0000256" key="8">
    <source>
        <dbReference type="ARBA" id="ARBA00033440"/>
    </source>
</evidence>
<dbReference type="CDD" id="cd19535">
    <property type="entry name" value="Cyc_NRPS"/>
    <property type="match status" value="1"/>
</dbReference>
<feature type="region of interest" description="Disordered" evidence="9">
    <location>
        <begin position="1097"/>
        <end position="1138"/>
    </location>
</feature>
<evidence type="ECO:0000313" key="11">
    <source>
        <dbReference type="EMBL" id="MBB5133706.1"/>
    </source>
</evidence>
<dbReference type="InterPro" id="IPR025110">
    <property type="entry name" value="AMP-bd_C"/>
</dbReference>
<dbReference type="InterPro" id="IPR010071">
    <property type="entry name" value="AA_adenyl_dom"/>
</dbReference>
<dbReference type="InterPro" id="IPR023213">
    <property type="entry name" value="CAT-like_dom_sf"/>
</dbReference>
<dbReference type="InterPro" id="IPR001242">
    <property type="entry name" value="Condensation_dom"/>
</dbReference>
<dbReference type="GO" id="GO:0008610">
    <property type="term" value="P:lipid biosynthetic process"/>
    <property type="evidence" value="ECO:0007669"/>
    <property type="project" value="UniProtKB-ARBA"/>
</dbReference>
<dbReference type="InterPro" id="IPR009081">
    <property type="entry name" value="PP-bd_ACP"/>
</dbReference>
<dbReference type="Pfam" id="PF13193">
    <property type="entry name" value="AMP-binding_C"/>
    <property type="match status" value="1"/>
</dbReference>
<organism evidence="11 12">
    <name type="scientific">Thermocatellispora tengchongensis</name>
    <dbReference type="NCBI Taxonomy" id="1073253"/>
    <lineage>
        <taxon>Bacteria</taxon>
        <taxon>Bacillati</taxon>
        <taxon>Actinomycetota</taxon>
        <taxon>Actinomycetes</taxon>
        <taxon>Streptosporangiales</taxon>
        <taxon>Streptosporangiaceae</taxon>
        <taxon>Thermocatellispora</taxon>
    </lineage>
</organism>
<dbReference type="PANTHER" id="PTHR45527:SF10">
    <property type="entry name" value="PYOCHELIN SYNTHASE PCHF"/>
    <property type="match status" value="1"/>
</dbReference>
<dbReference type="PROSITE" id="PS00455">
    <property type="entry name" value="AMP_BINDING"/>
    <property type="match status" value="1"/>
</dbReference>
<dbReference type="Proteomes" id="UP000578449">
    <property type="component" value="Unassembled WGS sequence"/>
</dbReference>
<accession>A0A840P595</accession>
<keyword evidence="5" id="KW-0596">Phosphopantetheine</keyword>
<feature type="domain" description="Carrier" evidence="10">
    <location>
        <begin position="989"/>
        <end position="1065"/>
    </location>
</feature>
<dbReference type="GO" id="GO:0005737">
    <property type="term" value="C:cytoplasm"/>
    <property type="evidence" value="ECO:0007669"/>
    <property type="project" value="TreeGrafter"/>
</dbReference>
<dbReference type="InterPro" id="IPR045851">
    <property type="entry name" value="AMP-bd_C_sf"/>
</dbReference>
<dbReference type="SUPFAM" id="SSF47336">
    <property type="entry name" value="ACP-like"/>
    <property type="match status" value="1"/>
</dbReference>